<keyword evidence="3" id="KW-1185">Reference proteome</keyword>
<gene>
    <name evidence="2" type="ORF">K5V21_08705</name>
</gene>
<reference evidence="2 3" key="1">
    <citation type="journal article" date="2021" name="Cell Host Microbe">
        <title>in vivo commensal control of Clostridioides difficile virulence.</title>
        <authorList>
            <person name="Girinathan B.P."/>
            <person name="Dibenedetto N."/>
            <person name="Worley J.N."/>
            <person name="Peltier J."/>
            <person name="Arrieta-Ortiz M.L."/>
            <person name="Rupa Christinal Immanuel S."/>
            <person name="Lavin R."/>
            <person name="Delaney M.L."/>
            <person name="Cummins C."/>
            <person name="Hoffmann M."/>
            <person name="Luo Y."/>
            <person name="Gonzalez-Escalona N."/>
            <person name="Allard M."/>
            <person name="Onderdonk A.B."/>
            <person name="Gerber G.K."/>
            <person name="Sonenshein A.L."/>
            <person name="Baliga N."/>
            <person name="Dupuy B."/>
            <person name="Bry L."/>
        </authorList>
    </citation>
    <scope>NUCLEOTIDE SEQUENCE [LARGE SCALE GENOMIC DNA]</scope>
    <source>
        <strain evidence="2 3">DSM 599</strain>
    </source>
</reference>
<evidence type="ECO:0000256" key="1">
    <source>
        <dbReference type="SAM" id="Coils"/>
    </source>
</evidence>
<proteinExistence type="predicted"/>
<organism evidence="2 3">
    <name type="scientific">Clostridium sardiniense</name>
    <name type="common">Clostridium absonum</name>
    <dbReference type="NCBI Taxonomy" id="29369"/>
    <lineage>
        <taxon>Bacteria</taxon>
        <taxon>Bacillati</taxon>
        <taxon>Bacillota</taxon>
        <taxon>Clostridia</taxon>
        <taxon>Eubacteriales</taxon>
        <taxon>Clostridiaceae</taxon>
        <taxon>Clostridium</taxon>
    </lineage>
</organism>
<keyword evidence="1" id="KW-0175">Coiled coil</keyword>
<name>A0ABS7KYC9_CLOSR</name>
<protein>
    <submittedName>
        <fullName evidence="2">ATPase</fullName>
    </submittedName>
</protein>
<sequence length="179" mass="21002">MDKQEINIVELLEYLQDLVDNSPKVPMSGKAMVDKKEFINVIDQIINYLPDQFKKAQWVMNERDRILTEAKREYDSVKEETMHLMRQNVENHDIVKEAKIRGQEILASAKRDAKKIRVGARDYADEILSELDKEMEKKKMELIKSLQISFEDTAKEIDQNLTEACSIVKENIKELRDMN</sequence>
<dbReference type="Proteomes" id="UP001299068">
    <property type="component" value="Unassembled WGS sequence"/>
</dbReference>
<accession>A0ABS7KYC9</accession>
<feature type="coiled-coil region" evidence="1">
    <location>
        <begin position="60"/>
        <end position="87"/>
    </location>
</feature>
<evidence type="ECO:0000313" key="3">
    <source>
        <dbReference type="Proteomes" id="UP001299068"/>
    </source>
</evidence>
<dbReference type="RefSeq" id="WP_204595251.1">
    <property type="nucleotide sequence ID" value="NZ_JAFBDA010000011.1"/>
</dbReference>
<evidence type="ECO:0000313" key="2">
    <source>
        <dbReference type="EMBL" id="MBY0755537.1"/>
    </source>
</evidence>
<dbReference type="EMBL" id="JAIKTU010000006">
    <property type="protein sequence ID" value="MBY0755537.1"/>
    <property type="molecule type" value="Genomic_DNA"/>
</dbReference>
<comment type="caution">
    <text evidence="2">The sequence shown here is derived from an EMBL/GenBank/DDBJ whole genome shotgun (WGS) entry which is preliminary data.</text>
</comment>